<dbReference type="EMBL" id="VLTN01000027">
    <property type="protein sequence ID" value="KAA0151447.1"/>
    <property type="molecule type" value="Genomic_DNA"/>
</dbReference>
<dbReference type="PROSITE" id="PS51399">
    <property type="entry name" value="SEP"/>
    <property type="match status" value="1"/>
</dbReference>
<dbReference type="GO" id="GO:0007030">
    <property type="term" value="P:Golgi organization"/>
    <property type="evidence" value="ECO:0007669"/>
    <property type="project" value="TreeGrafter"/>
</dbReference>
<accession>A0A5A8CFS2</accession>
<evidence type="ECO:0008006" key="12">
    <source>
        <dbReference type="Google" id="ProtNLM"/>
    </source>
</evidence>
<dbReference type="AlphaFoldDB" id="A0A5A8CFS2"/>
<dbReference type="SUPFAM" id="SSF54236">
    <property type="entry name" value="Ubiquitin-like"/>
    <property type="match status" value="1"/>
</dbReference>
<feature type="domain" description="UBX" evidence="2">
    <location>
        <begin position="192"/>
        <end position="268"/>
    </location>
</feature>
<dbReference type="SUPFAM" id="SSF102848">
    <property type="entry name" value="NSFL1 (p97 ATPase) cofactor p47, SEP domain"/>
    <property type="match status" value="1"/>
</dbReference>
<evidence type="ECO:0000256" key="1">
    <source>
        <dbReference type="SAM" id="MobiDB-lite"/>
    </source>
</evidence>
<dbReference type="Proteomes" id="UP000325113">
    <property type="component" value="Unassembled WGS sequence"/>
</dbReference>
<dbReference type="InterPro" id="IPR001012">
    <property type="entry name" value="UBX_dom"/>
</dbReference>
<dbReference type="GO" id="GO:0031468">
    <property type="term" value="P:nuclear membrane reassembly"/>
    <property type="evidence" value="ECO:0007669"/>
    <property type="project" value="TreeGrafter"/>
</dbReference>
<dbReference type="GO" id="GO:0043130">
    <property type="term" value="F:ubiquitin binding"/>
    <property type="evidence" value="ECO:0007669"/>
    <property type="project" value="TreeGrafter"/>
</dbReference>
<proteinExistence type="predicted"/>
<evidence type="ECO:0000313" key="10">
    <source>
        <dbReference type="Proteomes" id="UP000324907"/>
    </source>
</evidence>
<dbReference type="GO" id="GO:0000045">
    <property type="term" value="P:autophagosome assembly"/>
    <property type="evidence" value="ECO:0007669"/>
    <property type="project" value="TreeGrafter"/>
</dbReference>
<dbReference type="Pfam" id="PF08059">
    <property type="entry name" value="SEP"/>
    <property type="match status" value="1"/>
</dbReference>
<protein>
    <recommendedName>
        <fullName evidence="12">SEP domain-containing protein</fullName>
    </recommendedName>
</protein>
<sequence length="270" mass="27171">MARIATLASLKKKEEEDVSGLGPALFAGGGGEGGSSTAVFGKPTGDADLDGVFAKGSNVASAADAAPAVHVEIFKNGFRINKGEFRPTEGPSTTDANRTFLRAIGRREVPRELEASDGGDVDISVADMRGELYDPSKHGQPATAEAGAAAGRTAFSGAARSLGGSGSAAEARPEAEAAAATAALVPAPVVDPSLPTLTMAVRLASGRRSRVTLNAAHTVAQLRAHVASLDDCGGRPFDLLAGYPPTRLADEGATLAAAKLGGAAVTQRPC</sequence>
<dbReference type="InterPro" id="IPR036241">
    <property type="entry name" value="NSFL1C_SEP_dom_sf"/>
</dbReference>
<dbReference type="EMBL" id="VLTO01000029">
    <property type="protein sequence ID" value="KAA0173815.1"/>
    <property type="molecule type" value="Genomic_DNA"/>
</dbReference>
<dbReference type="InterPro" id="IPR029071">
    <property type="entry name" value="Ubiquitin-like_domsf"/>
</dbReference>
<evidence type="ECO:0000313" key="7">
    <source>
        <dbReference type="EMBL" id="KAA0173815.1"/>
    </source>
</evidence>
<dbReference type="Gene3D" id="3.10.20.90">
    <property type="entry name" value="Phosphatidylinositol 3-kinase Catalytic Subunit, Chain A, domain 1"/>
    <property type="match status" value="1"/>
</dbReference>
<evidence type="ECO:0000313" key="8">
    <source>
        <dbReference type="Proteomes" id="UP000322899"/>
    </source>
</evidence>
<keyword evidence="9" id="KW-1185">Reference proteome</keyword>
<dbReference type="GO" id="GO:0005634">
    <property type="term" value="C:nucleus"/>
    <property type="evidence" value="ECO:0007669"/>
    <property type="project" value="TreeGrafter"/>
</dbReference>
<feature type="domain" description="SEP" evidence="3">
    <location>
        <begin position="66"/>
        <end position="134"/>
    </location>
</feature>
<dbReference type="EMBL" id="VLTL01000162">
    <property type="protein sequence ID" value="KAA0157940.1"/>
    <property type="molecule type" value="Genomic_DNA"/>
</dbReference>
<dbReference type="PANTHER" id="PTHR23333">
    <property type="entry name" value="UBX DOMAIN CONTAINING PROTEIN"/>
    <property type="match status" value="1"/>
</dbReference>
<evidence type="ECO:0000313" key="9">
    <source>
        <dbReference type="Proteomes" id="UP000323011"/>
    </source>
</evidence>
<dbReference type="Proteomes" id="UP000322899">
    <property type="component" value="Unassembled WGS sequence"/>
</dbReference>
<dbReference type="GO" id="GO:0061025">
    <property type="term" value="P:membrane fusion"/>
    <property type="evidence" value="ECO:0007669"/>
    <property type="project" value="TreeGrafter"/>
</dbReference>
<dbReference type="Gene3D" id="3.30.420.210">
    <property type="entry name" value="SEP domain"/>
    <property type="match status" value="1"/>
</dbReference>
<evidence type="ECO:0000259" key="3">
    <source>
        <dbReference type="PROSITE" id="PS51399"/>
    </source>
</evidence>
<comment type="caution">
    <text evidence="4">The sequence shown here is derived from an EMBL/GenBank/DDBJ whole genome shotgun (WGS) entry which is preliminary data.</text>
</comment>
<dbReference type="PROSITE" id="PS50033">
    <property type="entry name" value="UBX"/>
    <property type="match status" value="1"/>
</dbReference>
<dbReference type="OrthoDB" id="25887at2759"/>
<dbReference type="Proteomes" id="UP000324907">
    <property type="component" value="Unassembled WGS sequence"/>
</dbReference>
<dbReference type="PANTHER" id="PTHR23333:SF20">
    <property type="entry name" value="NSFL1 COFACTOR P47"/>
    <property type="match status" value="1"/>
</dbReference>
<evidence type="ECO:0000313" key="4">
    <source>
        <dbReference type="EMBL" id="KAA0151447.1"/>
    </source>
</evidence>
<gene>
    <name evidence="7" type="ORF">FNF27_04772</name>
    <name evidence="5" type="ORF">FNF28_06447</name>
    <name evidence="4" type="ORF">FNF29_04655</name>
    <name evidence="6" type="ORF">FNF31_02024</name>
</gene>
<reference evidence="8 9" key="1">
    <citation type="submission" date="2019-07" db="EMBL/GenBank/DDBJ databases">
        <title>Genomes of Cafeteria roenbergensis.</title>
        <authorList>
            <person name="Fischer M.G."/>
            <person name="Hackl T."/>
            <person name="Roman M."/>
        </authorList>
    </citation>
    <scope>NUCLEOTIDE SEQUENCE [LARGE SCALE GENOMIC DNA]</scope>
    <source>
        <strain evidence="4 9">BVI</strain>
        <strain evidence="6 11">Cflag</strain>
        <strain evidence="7 8">E4-10P</strain>
        <strain evidence="5 10">RCC970-E3</strain>
    </source>
</reference>
<dbReference type="Pfam" id="PF00789">
    <property type="entry name" value="UBX"/>
    <property type="match status" value="1"/>
</dbReference>
<evidence type="ECO:0000313" key="6">
    <source>
        <dbReference type="EMBL" id="KAA0165362.1"/>
    </source>
</evidence>
<dbReference type="GO" id="GO:0005829">
    <property type="term" value="C:cytosol"/>
    <property type="evidence" value="ECO:0007669"/>
    <property type="project" value="TreeGrafter"/>
</dbReference>
<dbReference type="SMART" id="SM00553">
    <property type="entry name" value="SEP"/>
    <property type="match status" value="1"/>
</dbReference>
<dbReference type="Proteomes" id="UP000323011">
    <property type="component" value="Unassembled WGS sequence"/>
</dbReference>
<dbReference type="GO" id="GO:0043161">
    <property type="term" value="P:proteasome-mediated ubiquitin-dependent protein catabolic process"/>
    <property type="evidence" value="ECO:0007669"/>
    <property type="project" value="TreeGrafter"/>
</dbReference>
<evidence type="ECO:0000259" key="2">
    <source>
        <dbReference type="PROSITE" id="PS50033"/>
    </source>
</evidence>
<name>A0A5A8CFS2_CAFRO</name>
<feature type="region of interest" description="Disordered" evidence="1">
    <location>
        <begin position="23"/>
        <end position="42"/>
    </location>
</feature>
<dbReference type="InterPro" id="IPR012989">
    <property type="entry name" value="SEP_domain"/>
</dbReference>
<dbReference type="EMBL" id="VLTM01000013">
    <property type="protein sequence ID" value="KAA0165362.1"/>
    <property type="molecule type" value="Genomic_DNA"/>
</dbReference>
<organism evidence="4 9">
    <name type="scientific">Cafeteria roenbergensis</name>
    <name type="common">Marine flagellate</name>
    <dbReference type="NCBI Taxonomy" id="33653"/>
    <lineage>
        <taxon>Eukaryota</taxon>
        <taxon>Sar</taxon>
        <taxon>Stramenopiles</taxon>
        <taxon>Bigyra</taxon>
        <taxon>Opalozoa</taxon>
        <taxon>Bicosoecida</taxon>
        <taxon>Cafeteriaceae</taxon>
        <taxon>Cafeteria</taxon>
    </lineage>
</organism>
<evidence type="ECO:0000313" key="11">
    <source>
        <dbReference type="Proteomes" id="UP000325113"/>
    </source>
</evidence>
<evidence type="ECO:0000313" key="5">
    <source>
        <dbReference type="EMBL" id="KAA0157940.1"/>
    </source>
</evidence>